<evidence type="ECO:0000259" key="1">
    <source>
        <dbReference type="Pfam" id="PF08984"/>
    </source>
</evidence>
<dbReference type="HOGENOM" id="CLU_180540_1_1_9"/>
<feature type="domain" description="DUF1858" evidence="1">
    <location>
        <begin position="2"/>
        <end position="55"/>
    </location>
</feature>
<dbReference type="eggNOG" id="COG2846">
    <property type="taxonomic scope" value="Bacteria"/>
</dbReference>
<evidence type="ECO:0000313" key="3">
    <source>
        <dbReference type="Proteomes" id="UP000001349"/>
    </source>
</evidence>
<keyword evidence="3" id="KW-1185">Reference proteome</keyword>
<protein>
    <recommendedName>
        <fullName evidence="1">DUF1858 domain-containing protein</fullName>
    </recommendedName>
</protein>
<dbReference type="Pfam" id="PF08984">
    <property type="entry name" value="DUF1858"/>
    <property type="match status" value="1"/>
</dbReference>
<dbReference type="PANTHER" id="PTHR39341:SF1">
    <property type="entry name" value="DUF1858 DOMAIN-CONTAINING PROTEIN"/>
    <property type="match status" value="1"/>
</dbReference>
<proteinExistence type="predicted"/>
<dbReference type="NCBIfam" id="TIGR03980">
    <property type="entry name" value="prismane_assoc"/>
    <property type="match status" value="1"/>
</dbReference>
<gene>
    <name evidence="2" type="ordered locus">Ccel_1108</name>
</gene>
<dbReference type="Gene3D" id="1.10.3910.10">
    <property type="entry name" value="SP0561-like"/>
    <property type="match status" value="1"/>
</dbReference>
<reference evidence="2 3" key="1">
    <citation type="submission" date="2009-01" db="EMBL/GenBank/DDBJ databases">
        <title>Complete sequence of Clostridium cellulolyticum H10.</title>
        <authorList>
            <consortium name="US DOE Joint Genome Institute"/>
            <person name="Lucas S."/>
            <person name="Copeland A."/>
            <person name="Lapidus A."/>
            <person name="Glavina del Rio T."/>
            <person name="Dalin E."/>
            <person name="Tice H."/>
            <person name="Bruce D."/>
            <person name="Goodwin L."/>
            <person name="Pitluck S."/>
            <person name="Chertkov O."/>
            <person name="Saunders E."/>
            <person name="Brettin T."/>
            <person name="Detter J.C."/>
            <person name="Han C."/>
            <person name="Larimer F."/>
            <person name="Land M."/>
            <person name="Hauser L."/>
            <person name="Kyrpides N."/>
            <person name="Ivanova N."/>
            <person name="Zhou J."/>
            <person name="Richardson P."/>
        </authorList>
    </citation>
    <scope>NUCLEOTIDE SEQUENCE [LARGE SCALE GENOMIC DNA]</scope>
    <source>
        <strain evidence="3">ATCC 35319 / DSM 5812 / JCM 6584 / H10</strain>
    </source>
</reference>
<dbReference type="AlphaFoldDB" id="B8HZW7"/>
<dbReference type="InterPro" id="IPR015077">
    <property type="entry name" value="DUF1858"/>
</dbReference>
<dbReference type="Proteomes" id="UP000001349">
    <property type="component" value="Chromosome"/>
</dbReference>
<evidence type="ECO:0000313" key="2">
    <source>
        <dbReference type="EMBL" id="ACL75467.1"/>
    </source>
</evidence>
<accession>B8HZW7</accession>
<dbReference type="OrthoDB" id="15017at2"/>
<dbReference type="InterPro" id="IPR023883">
    <property type="entry name" value="CHP03980_redox-disulphide"/>
</dbReference>
<dbReference type="RefSeq" id="WP_015924623.1">
    <property type="nucleotide sequence ID" value="NC_011898.1"/>
</dbReference>
<sequence>MITKDWTITDIVEKYPKTTEILMNHGMHCFGCMAARFENIEQGAMAHGINVDELMKELNDAIKE</sequence>
<dbReference type="EMBL" id="CP001348">
    <property type="protein sequence ID" value="ACL75467.1"/>
    <property type="molecule type" value="Genomic_DNA"/>
</dbReference>
<dbReference type="KEGG" id="cce:Ccel_1108"/>
<organism evidence="2 3">
    <name type="scientific">Ruminiclostridium cellulolyticum (strain ATCC 35319 / DSM 5812 / JCM 6584 / H10)</name>
    <name type="common">Clostridium cellulolyticum</name>
    <dbReference type="NCBI Taxonomy" id="394503"/>
    <lineage>
        <taxon>Bacteria</taxon>
        <taxon>Bacillati</taxon>
        <taxon>Bacillota</taxon>
        <taxon>Clostridia</taxon>
        <taxon>Eubacteriales</taxon>
        <taxon>Oscillospiraceae</taxon>
        <taxon>Ruminiclostridium</taxon>
    </lineage>
</organism>
<dbReference type="SUPFAM" id="SSF140683">
    <property type="entry name" value="SP0561-like"/>
    <property type="match status" value="1"/>
</dbReference>
<name>B8HZW7_RUMCH</name>
<dbReference type="PANTHER" id="PTHR39341">
    <property type="entry name" value="BSL7085 PROTEIN"/>
    <property type="match status" value="1"/>
</dbReference>
<dbReference type="InterPro" id="IPR038062">
    <property type="entry name" value="ScdA-like_N_sf"/>
</dbReference>